<dbReference type="Gene3D" id="3.30.160.390">
    <property type="entry name" value="Integrase, DNA-binding domain"/>
    <property type="match status" value="1"/>
</dbReference>
<dbReference type="InterPro" id="IPR025166">
    <property type="entry name" value="Integrase_DNA_bind_dom"/>
</dbReference>
<evidence type="ECO:0000313" key="6">
    <source>
        <dbReference type="EMBL" id="QLH62223.1"/>
    </source>
</evidence>
<sequence length="162" mass="17878">MTIIRCLLSAAAVQKSKPADKDYDLPDGHGLTLSVRTSGKKIWRFRYQWPNSTARTNITLGYYPALSLAAARPLHNDYPGLLAQGIDPKKLEQEKKTTDSLFINVATKWFAIKKTSGISEVHADDIWRSLEKHVFPVIGQAPVSNFWGAAHFRGGSIPSGGD</sequence>
<keyword evidence="3 6" id="KW-0238">DNA-binding</keyword>
<evidence type="ECO:0000259" key="5">
    <source>
        <dbReference type="Pfam" id="PF22022"/>
    </source>
</evidence>
<name>A0A068Z487_9GAMM</name>
<evidence type="ECO:0000256" key="3">
    <source>
        <dbReference type="ARBA" id="ARBA00023125"/>
    </source>
</evidence>
<keyword evidence="2" id="KW-0229">DNA integration</keyword>
<dbReference type="GeneID" id="93735620"/>
<dbReference type="PANTHER" id="PTHR30629">
    <property type="entry name" value="PROPHAGE INTEGRASE"/>
    <property type="match status" value="1"/>
</dbReference>
<gene>
    <name evidence="6" type="ORF">SYMBAF_03685</name>
</gene>
<evidence type="ECO:0000259" key="4">
    <source>
        <dbReference type="Pfam" id="PF13356"/>
    </source>
</evidence>
<evidence type="ECO:0000256" key="2">
    <source>
        <dbReference type="ARBA" id="ARBA00022908"/>
    </source>
</evidence>
<dbReference type="InterPro" id="IPR010998">
    <property type="entry name" value="Integrase_recombinase_N"/>
</dbReference>
<reference evidence="6 7" key="1">
    <citation type="journal article" date="2014" name="Genome Announc.">
        <title>Whole-Genome Sequence of Serratia symbiotica Strain CWBI-2.3T, a Free-Living Symbiont of the Black Bean Aphid Aphis fabae.</title>
        <authorList>
            <person name="Foray V."/>
            <person name="Grigorescu A.S."/>
            <person name="Sabri A."/>
            <person name="Haubruge E."/>
            <person name="Lognay G."/>
            <person name="Francis F."/>
            <person name="Fauconnier M.L."/>
            <person name="Hance T."/>
            <person name="Thonart P."/>
        </authorList>
    </citation>
    <scope>NUCLEOTIDE SEQUENCE [LARGE SCALE GENOMIC DNA]</scope>
    <source>
        <strain evidence="6">CWBI-2.3</strain>
    </source>
</reference>
<dbReference type="InterPro" id="IPR038488">
    <property type="entry name" value="Integrase_DNA-bd_sf"/>
</dbReference>
<dbReference type="GO" id="GO:0015074">
    <property type="term" value="P:DNA integration"/>
    <property type="evidence" value="ECO:0007669"/>
    <property type="project" value="UniProtKB-KW"/>
</dbReference>
<feature type="domain" description="Phage integrase central" evidence="5">
    <location>
        <begin position="102"/>
        <end position="144"/>
    </location>
</feature>
<dbReference type="InterPro" id="IPR050808">
    <property type="entry name" value="Phage_Integrase"/>
</dbReference>
<evidence type="ECO:0000313" key="7">
    <source>
        <dbReference type="Proteomes" id="UP000042738"/>
    </source>
</evidence>
<evidence type="ECO:0000256" key="1">
    <source>
        <dbReference type="ARBA" id="ARBA00008857"/>
    </source>
</evidence>
<dbReference type="GO" id="GO:0003677">
    <property type="term" value="F:DNA binding"/>
    <property type="evidence" value="ECO:0007669"/>
    <property type="project" value="UniProtKB-KW"/>
</dbReference>
<dbReference type="InterPro" id="IPR053876">
    <property type="entry name" value="Phage_int_M"/>
</dbReference>
<dbReference type="STRING" id="138074.SYMBAF_100108"/>
<dbReference type="AlphaFoldDB" id="A0A068Z487"/>
<dbReference type="Pfam" id="PF22022">
    <property type="entry name" value="Phage_int_M"/>
    <property type="match status" value="1"/>
</dbReference>
<dbReference type="Pfam" id="PF13356">
    <property type="entry name" value="Arm-DNA-bind_3"/>
    <property type="match status" value="1"/>
</dbReference>
<dbReference type="Gene3D" id="1.10.150.130">
    <property type="match status" value="1"/>
</dbReference>
<dbReference type="RefSeq" id="WP_052447625.1">
    <property type="nucleotide sequence ID" value="NZ_CP050855.1"/>
</dbReference>
<dbReference type="Proteomes" id="UP000042738">
    <property type="component" value="Chromosome"/>
</dbReference>
<proteinExistence type="inferred from homology"/>
<feature type="domain" description="Integrase DNA-binding" evidence="4">
    <location>
        <begin position="8"/>
        <end position="94"/>
    </location>
</feature>
<comment type="similarity">
    <text evidence="1">Belongs to the 'phage' integrase family.</text>
</comment>
<dbReference type="EMBL" id="CP050855">
    <property type="protein sequence ID" value="QLH62223.1"/>
    <property type="molecule type" value="Genomic_DNA"/>
</dbReference>
<accession>A0A068Z487</accession>
<protein>
    <submittedName>
        <fullName evidence="6">Integrase arm-type DNA-binding domain-containing protein</fullName>
    </submittedName>
</protein>
<organism evidence="6 7">
    <name type="scientific">Serratia symbiotica</name>
    <dbReference type="NCBI Taxonomy" id="138074"/>
    <lineage>
        <taxon>Bacteria</taxon>
        <taxon>Pseudomonadati</taxon>
        <taxon>Pseudomonadota</taxon>
        <taxon>Gammaproteobacteria</taxon>
        <taxon>Enterobacterales</taxon>
        <taxon>Yersiniaceae</taxon>
        <taxon>Serratia</taxon>
    </lineage>
</organism>
<dbReference type="PANTHER" id="PTHR30629:SF6">
    <property type="entry name" value="PROPHAGE INTEGRASE INTA-RELATED"/>
    <property type="match status" value="1"/>
</dbReference>